<evidence type="ECO:0000313" key="1">
    <source>
        <dbReference type="EMBL" id="KAF3003002.1"/>
    </source>
</evidence>
<name>A0A9P4TFN6_CURKU</name>
<dbReference type="AlphaFoldDB" id="A0A9P4TFN6"/>
<keyword evidence="2" id="KW-1185">Reference proteome</keyword>
<protein>
    <submittedName>
        <fullName evidence="1">Uncharacterized protein</fullName>
    </submittedName>
</protein>
<proteinExistence type="predicted"/>
<comment type="caution">
    <text evidence="1">The sequence shown here is derived from an EMBL/GenBank/DDBJ whole genome shotgun (WGS) entry which is preliminary data.</text>
</comment>
<accession>A0A9P4TFN6</accession>
<organism evidence="1 2">
    <name type="scientific">Curvularia kusanoi</name>
    <name type="common">Cochliobolus kusanoi</name>
    <dbReference type="NCBI Taxonomy" id="90978"/>
    <lineage>
        <taxon>Eukaryota</taxon>
        <taxon>Fungi</taxon>
        <taxon>Dikarya</taxon>
        <taxon>Ascomycota</taxon>
        <taxon>Pezizomycotina</taxon>
        <taxon>Dothideomycetes</taxon>
        <taxon>Pleosporomycetidae</taxon>
        <taxon>Pleosporales</taxon>
        <taxon>Pleosporineae</taxon>
        <taxon>Pleosporaceae</taxon>
        <taxon>Curvularia</taxon>
    </lineage>
</organism>
<evidence type="ECO:0000313" key="2">
    <source>
        <dbReference type="Proteomes" id="UP000801428"/>
    </source>
</evidence>
<sequence length="78" mass="8695">MAMSKEKLGGDIESDTEKFSDPTVYAFREDDAAASFASLWFGRSPHEPLSYGAFGKCLDRVITIQFYYVAFDGITVLI</sequence>
<dbReference type="Proteomes" id="UP000801428">
    <property type="component" value="Unassembled WGS sequence"/>
</dbReference>
<reference evidence="1" key="1">
    <citation type="submission" date="2019-04" db="EMBL/GenBank/DDBJ databases">
        <title>Sequencing of skin fungus with MAO and IRED activity.</title>
        <authorList>
            <person name="Marsaioli A.J."/>
            <person name="Bonatto J.M.C."/>
            <person name="Reis Junior O."/>
        </authorList>
    </citation>
    <scope>NUCLEOTIDE SEQUENCE</scope>
    <source>
        <strain evidence="1">30M1</strain>
    </source>
</reference>
<gene>
    <name evidence="1" type="ORF">E8E13_005734</name>
</gene>
<dbReference type="EMBL" id="SWKU01000010">
    <property type="protein sequence ID" value="KAF3003002.1"/>
    <property type="molecule type" value="Genomic_DNA"/>
</dbReference>